<proteinExistence type="inferred from homology"/>
<dbReference type="SMART" id="SM01351">
    <property type="entry name" value="Aspzincin_M35"/>
    <property type="match status" value="1"/>
</dbReference>
<organism evidence="10 11">
    <name type="scientific">Pleurotus ostreatus (strain PC15)</name>
    <name type="common">Oyster mushroom</name>
    <dbReference type="NCBI Taxonomy" id="1137138"/>
    <lineage>
        <taxon>Eukaryota</taxon>
        <taxon>Fungi</taxon>
        <taxon>Dikarya</taxon>
        <taxon>Basidiomycota</taxon>
        <taxon>Agaricomycotina</taxon>
        <taxon>Agaricomycetes</taxon>
        <taxon>Agaricomycetidae</taxon>
        <taxon>Agaricales</taxon>
        <taxon>Pleurotineae</taxon>
        <taxon>Pleurotaceae</taxon>
        <taxon>Pleurotus</taxon>
    </lineage>
</organism>
<comment type="cofactor">
    <cofactor evidence="1">
        <name>Zn(2+)</name>
        <dbReference type="ChEBI" id="CHEBI:29105"/>
    </cofactor>
</comment>
<evidence type="ECO:0000313" key="10">
    <source>
        <dbReference type="EMBL" id="KDQ24144.1"/>
    </source>
</evidence>
<keyword evidence="8" id="KW-0732">Signal</keyword>
<keyword evidence="3" id="KW-0645">Protease</keyword>
<evidence type="ECO:0000259" key="9">
    <source>
        <dbReference type="SMART" id="SM01351"/>
    </source>
</evidence>
<gene>
    <name evidence="10" type="ORF">PLEOSDRAFT_161873</name>
</gene>
<evidence type="ECO:0000256" key="6">
    <source>
        <dbReference type="ARBA" id="ARBA00022833"/>
    </source>
</evidence>
<dbReference type="InterPro" id="IPR024079">
    <property type="entry name" value="MetalloPept_cat_dom_sf"/>
</dbReference>
<feature type="domain" description="Lysine-specific metallo-endopeptidase" evidence="9">
    <location>
        <begin position="83"/>
        <end position="224"/>
    </location>
</feature>
<evidence type="ECO:0000256" key="2">
    <source>
        <dbReference type="ARBA" id="ARBA00010279"/>
    </source>
</evidence>
<keyword evidence="5" id="KW-0378">Hydrolase</keyword>
<dbReference type="SUPFAM" id="SSF55486">
    <property type="entry name" value="Metalloproteases ('zincins'), catalytic domain"/>
    <property type="match status" value="1"/>
</dbReference>
<dbReference type="GO" id="GO:0006508">
    <property type="term" value="P:proteolysis"/>
    <property type="evidence" value="ECO:0007669"/>
    <property type="project" value="UniProtKB-KW"/>
</dbReference>
<dbReference type="OrthoDB" id="412874at2759"/>
<evidence type="ECO:0000256" key="5">
    <source>
        <dbReference type="ARBA" id="ARBA00022801"/>
    </source>
</evidence>
<dbReference type="VEuPathDB" id="FungiDB:PLEOSDRAFT_161873"/>
<dbReference type="GO" id="GO:0004222">
    <property type="term" value="F:metalloendopeptidase activity"/>
    <property type="evidence" value="ECO:0007669"/>
    <property type="project" value="InterPro"/>
</dbReference>
<dbReference type="Proteomes" id="UP000027073">
    <property type="component" value="Unassembled WGS sequence"/>
</dbReference>
<accession>A0A067N8G2</accession>
<dbReference type="HOGENOM" id="CLU_1161549_0_0_1"/>
<dbReference type="PANTHER" id="PTHR37016">
    <property type="match status" value="1"/>
</dbReference>
<dbReference type="InParanoid" id="A0A067N8G2"/>
<comment type="similarity">
    <text evidence="2">Belongs to the peptidase M35 family.</text>
</comment>
<evidence type="ECO:0000256" key="8">
    <source>
        <dbReference type="SAM" id="SignalP"/>
    </source>
</evidence>
<evidence type="ECO:0000256" key="4">
    <source>
        <dbReference type="ARBA" id="ARBA00022723"/>
    </source>
</evidence>
<keyword evidence="7" id="KW-0482">Metalloprotease</keyword>
<evidence type="ECO:0000256" key="3">
    <source>
        <dbReference type="ARBA" id="ARBA00022670"/>
    </source>
</evidence>
<dbReference type="InterPro" id="IPR050414">
    <property type="entry name" value="Fungal_M35_metalloproteases"/>
</dbReference>
<dbReference type="Gene3D" id="3.40.390.10">
    <property type="entry name" value="Collagenase (Catalytic Domain)"/>
    <property type="match status" value="1"/>
</dbReference>
<dbReference type="InterPro" id="IPR029463">
    <property type="entry name" value="Lys_MEP"/>
</dbReference>
<evidence type="ECO:0000256" key="7">
    <source>
        <dbReference type="ARBA" id="ARBA00023049"/>
    </source>
</evidence>
<dbReference type="PANTHER" id="PTHR37016:SF3">
    <property type="entry name" value="NEUTRAL PROTEASE 2-RELATED"/>
    <property type="match status" value="1"/>
</dbReference>
<dbReference type="EMBL" id="KL198012">
    <property type="protein sequence ID" value="KDQ24144.1"/>
    <property type="molecule type" value="Genomic_DNA"/>
</dbReference>
<dbReference type="GO" id="GO:0046872">
    <property type="term" value="F:metal ion binding"/>
    <property type="evidence" value="ECO:0007669"/>
    <property type="project" value="UniProtKB-KW"/>
</dbReference>
<dbReference type="STRING" id="1137138.A0A067N8G2"/>
<keyword evidence="6" id="KW-0862">Zinc</keyword>
<name>A0A067N8G2_PLEO1</name>
<evidence type="ECO:0000313" key="11">
    <source>
        <dbReference type="Proteomes" id="UP000027073"/>
    </source>
</evidence>
<reference evidence="11" key="1">
    <citation type="journal article" date="2014" name="Proc. Natl. Acad. Sci. U.S.A.">
        <title>Extensive sampling of basidiomycete genomes demonstrates inadequacy of the white-rot/brown-rot paradigm for wood decay fungi.</title>
        <authorList>
            <person name="Riley R."/>
            <person name="Salamov A.A."/>
            <person name="Brown D.W."/>
            <person name="Nagy L.G."/>
            <person name="Floudas D."/>
            <person name="Held B.W."/>
            <person name="Levasseur A."/>
            <person name="Lombard V."/>
            <person name="Morin E."/>
            <person name="Otillar R."/>
            <person name="Lindquist E.A."/>
            <person name="Sun H."/>
            <person name="LaButti K.M."/>
            <person name="Schmutz J."/>
            <person name="Jabbour D."/>
            <person name="Luo H."/>
            <person name="Baker S.E."/>
            <person name="Pisabarro A.G."/>
            <person name="Walton J.D."/>
            <person name="Blanchette R.A."/>
            <person name="Henrissat B."/>
            <person name="Martin F."/>
            <person name="Cullen D."/>
            <person name="Hibbett D.S."/>
            <person name="Grigoriev I.V."/>
        </authorList>
    </citation>
    <scope>NUCLEOTIDE SEQUENCE [LARGE SCALE GENOMIC DNA]</scope>
    <source>
        <strain evidence="11">PC15</strain>
    </source>
</reference>
<dbReference type="AlphaFoldDB" id="A0A067N8G2"/>
<keyword evidence="4" id="KW-0479">Metal-binding</keyword>
<sequence length="234" mass="25712">MASFTHLALFCIAAALTASSLVAALPSTKSGGLLASAQELNVDVTAAADQITFSHCTTDQERIISNAIPIAQAWALESLTYLDNIDRNHTAAIDERYKIWFGAYTQARFGEVIGRMAAIRHVHFEDWTYECDPGCGLLAPLIHAFVNPNNRSVVKLCPLFWKYDDNERAATLIHEASHFPPGYNQAGTNAFTWEFYGAHLARALAHTSPDRAVVNADSYAFFARYLPLAPFSAT</sequence>
<feature type="signal peptide" evidence="8">
    <location>
        <begin position="1"/>
        <end position="24"/>
    </location>
</feature>
<protein>
    <recommendedName>
        <fullName evidence="9">Lysine-specific metallo-endopeptidase domain-containing protein</fullName>
    </recommendedName>
</protein>
<dbReference type="Pfam" id="PF14521">
    <property type="entry name" value="Aspzincin_M35"/>
    <property type="match status" value="1"/>
</dbReference>
<feature type="chain" id="PRO_5001641925" description="Lysine-specific metallo-endopeptidase domain-containing protein" evidence="8">
    <location>
        <begin position="25"/>
        <end position="234"/>
    </location>
</feature>
<evidence type="ECO:0000256" key="1">
    <source>
        <dbReference type="ARBA" id="ARBA00001947"/>
    </source>
</evidence>